<gene>
    <name evidence="2" type="ORF">CAMP_LOCUS1039</name>
</gene>
<name>A0A9P1I565_9PELO</name>
<dbReference type="OrthoDB" id="5819572at2759"/>
<evidence type="ECO:0000313" key="3">
    <source>
        <dbReference type="Proteomes" id="UP001152747"/>
    </source>
</evidence>
<dbReference type="EMBL" id="CANHGI010000001">
    <property type="protein sequence ID" value="CAI5438402.1"/>
    <property type="molecule type" value="Genomic_DNA"/>
</dbReference>
<feature type="region of interest" description="Disordered" evidence="1">
    <location>
        <begin position="16"/>
        <end position="41"/>
    </location>
</feature>
<dbReference type="AlphaFoldDB" id="A0A9P1I565"/>
<sequence length="284" mass="32531">MSNGFHFKTVDVEFWNNPKTSTNNSSSSSSQAATWQRASASFQEVEPWNRPYVEEPEEDHGKYSVRNARGTEIQTNHNQNHIEKTFYTLVTHNRRRLEDHEVYLPSANSTLQRSTPTPARNETIQMAAATTTARKSTVTTVIHNKPVITNHTIRSTDTFPVVRIPKHHIEKVETSDVIHGSIGSRLNDISGRSVVRDVKTGQKMSAIPRGESQPPQGKVTYKYKVDASERRIDYKYHSETLLYNFEQTTKREQLETWTSLNRKPVAKKAKVEELTEDYRQTADT</sequence>
<evidence type="ECO:0000313" key="2">
    <source>
        <dbReference type="EMBL" id="CAI5438402.1"/>
    </source>
</evidence>
<evidence type="ECO:0000256" key="1">
    <source>
        <dbReference type="SAM" id="MobiDB-lite"/>
    </source>
</evidence>
<feature type="compositionally biased region" description="Low complexity" evidence="1">
    <location>
        <begin position="21"/>
        <end position="41"/>
    </location>
</feature>
<dbReference type="Proteomes" id="UP001152747">
    <property type="component" value="Unassembled WGS sequence"/>
</dbReference>
<keyword evidence="3" id="KW-1185">Reference proteome</keyword>
<reference evidence="2" key="1">
    <citation type="submission" date="2022-11" db="EMBL/GenBank/DDBJ databases">
        <authorList>
            <person name="Kikuchi T."/>
        </authorList>
    </citation>
    <scope>NUCLEOTIDE SEQUENCE</scope>
    <source>
        <strain evidence="2">PS1010</strain>
    </source>
</reference>
<accession>A0A9P1I565</accession>
<comment type="caution">
    <text evidence="2">The sequence shown here is derived from an EMBL/GenBank/DDBJ whole genome shotgun (WGS) entry which is preliminary data.</text>
</comment>
<organism evidence="2 3">
    <name type="scientific">Caenorhabditis angaria</name>
    <dbReference type="NCBI Taxonomy" id="860376"/>
    <lineage>
        <taxon>Eukaryota</taxon>
        <taxon>Metazoa</taxon>
        <taxon>Ecdysozoa</taxon>
        <taxon>Nematoda</taxon>
        <taxon>Chromadorea</taxon>
        <taxon>Rhabditida</taxon>
        <taxon>Rhabditina</taxon>
        <taxon>Rhabditomorpha</taxon>
        <taxon>Rhabditoidea</taxon>
        <taxon>Rhabditidae</taxon>
        <taxon>Peloderinae</taxon>
        <taxon>Caenorhabditis</taxon>
    </lineage>
</organism>
<proteinExistence type="predicted"/>
<protein>
    <submittedName>
        <fullName evidence="2">Uncharacterized protein</fullName>
    </submittedName>
</protein>